<evidence type="ECO:0000313" key="12">
    <source>
        <dbReference type="RefSeq" id="XP_007444546.1"/>
    </source>
</evidence>
<evidence type="ECO:0000313" key="11">
    <source>
        <dbReference type="Proteomes" id="UP000695026"/>
    </source>
</evidence>
<evidence type="ECO:0000256" key="8">
    <source>
        <dbReference type="RuleBase" id="RU000688"/>
    </source>
</evidence>
<dbReference type="GeneID" id="103064983"/>
<dbReference type="OMA" id="DSMIHTS"/>
<dbReference type="KEGG" id="pbi:103064983"/>
<evidence type="ECO:0000256" key="5">
    <source>
        <dbReference type="ARBA" id="ARBA00023136"/>
    </source>
</evidence>
<dbReference type="PROSITE" id="PS50262">
    <property type="entry name" value="G_PROTEIN_RECEP_F1_2"/>
    <property type="match status" value="1"/>
</dbReference>
<dbReference type="GO" id="GO:0004984">
    <property type="term" value="F:olfactory receptor activity"/>
    <property type="evidence" value="ECO:0007669"/>
    <property type="project" value="InterPro"/>
</dbReference>
<comment type="caution">
    <text evidence="9">Lacks conserved residue(s) required for the propagation of feature annotation.</text>
</comment>
<dbReference type="GO" id="GO:0005886">
    <property type="term" value="C:plasma membrane"/>
    <property type="evidence" value="ECO:0007669"/>
    <property type="project" value="UniProtKB-SubCell"/>
</dbReference>
<evidence type="ECO:0000256" key="7">
    <source>
        <dbReference type="ARBA" id="ARBA00023224"/>
    </source>
</evidence>
<evidence type="ECO:0000256" key="4">
    <source>
        <dbReference type="ARBA" id="ARBA00023040"/>
    </source>
</evidence>
<keyword evidence="11" id="KW-1185">Reference proteome</keyword>
<dbReference type="InterPro" id="IPR000725">
    <property type="entry name" value="Olfact_rcpt"/>
</dbReference>
<evidence type="ECO:0000256" key="3">
    <source>
        <dbReference type="ARBA" id="ARBA00022989"/>
    </source>
</evidence>
<keyword evidence="6 8" id="KW-0675">Receptor</keyword>
<dbReference type="PANTHER" id="PTHR48018">
    <property type="entry name" value="OLFACTORY RECEPTOR"/>
    <property type="match status" value="1"/>
</dbReference>
<accession>A0A9F2RDB7</accession>
<dbReference type="CDD" id="cd15410">
    <property type="entry name" value="7tmA_OR5D-like"/>
    <property type="match status" value="1"/>
</dbReference>
<dbReference type="Gene3D" id="1.20.1070.10">
    <property type="entry name" value="Rhodopsin 7-helix transmembrane proteins"/>
    <property type="match status" value="1"/>
</dbReference>
<keyword evidence="9" id="KW-0716">Sensory transduction</keyword>
<proteinExistence type="inferred from homology"/>
<name>A0A9F2RDB7_PYTBI</name>
<dbReference type="GO" id="GO:0004930">
    <property type="term" value="F:G protein-coupled receptor activity"/>
    <property type="evidence" value="ECO:0007669"/>
    <property type="project" value="UniProtKB-KW"/>
</dbReference>
<feature type="transmembrane region" description="Helical" evidence="9">
    <location>
        <begin position="272"/>
        <end position="290"/>
    </location>
</feature>
<dbReference type="OrthoDB" id="9615015at2759"/>
<dbReference type="Pfam" id="PF13853">
    <property type="entry name" value="7tm_4"/>
    <property type="match status" value="1"/>
</dbReference>
<keyword evidence="5 9" id="KW-0472">Membrane</keyword>
<dbReference type="PROSITE" id="PS00237">
    <property type="entry name" value="G_PROTEIN_RECEP_F1_1"/>
    <property type="match status" value="1"/>
</dbReference>
<gene>
    <name evidence="12" type="primary">LOC103064983</name>
</gene>
<keyword evidence="9" id="KW-0552">Olfaction</keyword>
<dbReference type="Proteomes" id="UP000695026">
    <property type="component" value="Unplaced"/>
</dbReference>
<keyword evidence="7 8" id="KW-0807">Transducer</keyword>
<keyword evidence="9" id="KW-1003">Cell membrane</keyword>
<comment type="similarity">
    <text evidence="8">Belongs to the G-protein coupled receptor 1 family.</text>
</comment>
<evidence type="ECO:0000256" key="2">
    <source>
        <dbReference type="ARBA" id="ARBA00022692"/>
    </source>
</evidence>
<keyword evidence="3 9" id="KW-1133">Transmembrane helix</keyword>
<evidence type="ECO:0000256" key="1">
    <source>
        <dbReference type="ARBA" id="ARBA00004141"/>
    </source>
</evidence>
<keyword evidence="2 8" id="KW-0812">Transmembrane</keyword>
<evidence type="ECO:0000256" key="6">
    <source>
        <dbReference type="ARBA" id="ARBA00023170"/>
    </source>
</evidence>
<feature type="transmembrane region" description="Helical" evidence="9">
    <location>
        <begin position="25"/>
        <end position="48"/>
    </location>
</feature>
<comment type="subcellular location">
    <subcellularLocation>
        <location evidence="9">Cell membrane</location>
        <topology evidence="9">Multi-pass membrane protein</topology>
    </subcellularLocation>
    <subcellularLocation>
        <location evidence="1">Membrane</location>
        <topology evidence="1">Multi-pass membrane protein</topology>
    </subcellularLocation>
</comment>
<feature type="transmembrane region" description="Helical" evidence="9">
    <location>
        <begin position="197"/>
        <end position="225"/>
    </location>
</feature>
<organism evidence="11 12">
    <name type="scientific">Python bivittatus</name>
    <name type="common">Burmese python</name>
    <name type="synonym">Python molurus bivittatus</name>
    <dbReference type="NCBI Taxonomy" id="176946"/>
    <lineage>
        <taxon>Eukaryota</taxon>
        <taxon>Metazoa</taxon>
        <taxon>Chordata</taxon>
        <taxon>Craniata</taxon>
        <taxon>Vertebrata</taxon>
        <taxon>Euteleostomi</taxon>
        <taxon>Lepidosauria</taxon>
        <taxon>Squamata</taxon>
        <taxon>Bifurcata</taxon>
        <taxon>Unidentata</taxon>
        <taxon>Episquamata</taxon>
        <taxon>Toxicofera</taxon>
        <taxon>Serpentes</taxon>
        <taxon>Henophidia</taxon>
        <taxon>Pythonidae</taxon>
        <taxon>Python</taxon>
    </lineage>
</organism>
<feature type="transmembrane region" description="Helical" evidence="9">
    <location>
        <begin position="237"/>
        <end position="260"/>
    </location>
</feature>
<dbReference type="AlphaFoldDB" id="A0A9F2RDB7"/>
<dbReference type="PRINTS" id="PR00245">
    <property type="entry name" value="OLFACTORYR"/>
</dbReference>
<evidence type="ECO:0000259" key="10">
    <source>
        <dbReference type="PROSITE" id="PS50262"/>
    </source>
</evidence>
<dbReference type="FunFam" id="1.20.1070.10:FF:000003">
    <property type="entry name" value="Olfactory receptor"/>
    <property type="match status" value="1"/>
</dbReference>
<evidence type="ECO:0000256" key="9">
    <source>
        <dbReference type="RuleBase" id="RU363047"/>
    </source>
</evidence>
<dbReference type="PRINTS" id="PR00237">
    <property type="entry name" value="GPCRRHODOPSN"/>
</dbReference>
<sequence>MDKRNESVITEFILQGFTDNPKMQLVLFMVFLSVYAITVFGNLGMILLICAQPQLHKPMYYFLGNLSVVDLCCSSTIAPKMLSDLLSATKRISYSACATQLFLFEMLADAECFLLAVMAYDRYVAICNPLLYSAMMSKKACQQLLTAVYFTGLLDSMIHTSSTFQLSFCSSNIINHFFCDEPPLLILSCSDTYINEIMLFISVSFVEATSVSMILVSYIYILVTVLRMRSAEGRHKALSTCASHLTAVGIFHGTILFMYFRPTSSYSMDQDKWASLFYTVVIPMLNPLIYSLKNKEVKDAATKSVGNIWIFKGNNPRQI</sequence>
<dbReference type="SUPFAM" id="SSF81321">
    <property type="entry name" value="Family A G protein-coupled receptor-like"/>
    <property type="match status" value="1"/>
</dbReference>
<dbReference type="InterPro" id="IPR000276">
    <property type="entry name" value="GPCR_Rhodpsn"/>
</dbReference>
<feature type="domain" description="G-protein coupled receptors family 1 profile" evidence="10">
    <location>
        <begin position="41"/>
        <end position="290"/>
    </location>
</feature>
<reference evidence="12" key="1">
    <citation type="submission" date="2025-08" db="UniProtKB">
        <authorList>
            <consortium name="RefSeq"/>
        </authorList>
    </citation>
    <scope>IDENTIFICATION</scope>
    <source>
        <tissue evidence="12">Liver</tissue>
    </source>
</reference>
<keyword evidence="4 8" id="KW-0297">G-protein coupled receptor</keyword>
<dbReference type="InterPro" id="IPR017452">
    <property type="entry name" value="GPCR_Rhodpsn_7TM"/>
</dbReference>
<protein>
    <recommendedName>
        <fullName evidence="9">Olfactory receptor</fullName>
    </recommendedName>
</protein>
<dbReference type="RefSeq" id="XP_007444546.1">
    <property type="nucleotide sequence ID" value="XM_007444484.2"/>
</dbReference>